<dbReference type="AlphaFoldDB" id="A0A562TR64"/>
<dbReference type="GO" id="GO:0003729">
    <property type="term" value="F:mRNA binding"/>
    <property type="evidence" value="ECO:0007669"/>
    <property type="project" value="TreeGrafter"/>
</dbReference>
<gene>
    <name evidence="4" type="ORF">JN11_04295</name>
</gene>
<dbReference type="SMART" id="SM00360">
    <property type="entry name" value="RRM"/>
    <property type="match status" value="1"/>
</dbReference>
<evidence type="ECO:0000313" key="5">
    <source>
        <dbReference type="Proteomes" id="UP000317010"/>
    </source>
</evidence>
<feature type="domain" description="RRM" evidence="3">
    <location>
        <begin position="2"/>
        <end position="80"/>
    </location>
</feature>
<proteinExistence type="predicted"/>
<dbReference type="Proteomes" id="UP000317010">
    <property type="component" value="Unassembled WGS sequence"/>
</dbReference>
<dbReference type="SUPFAM" id="SSF54928">
    <property type="entry name" value="RNA-binding domain, RBD"/>
    <property type="match status" value="1"/>
</dbReference>
<dbReference type="Gene3D" id="3.30.70.330">
    <property type="match status" value="1"/>
</dbReference>
<accession>A0A562TR64</accession>
<dbReference type="Pfam" id="PF00076">
    <property type="entry name" value="RRM_1"/>
    <property type="match status" value="1"/>
</dbReference>
<keyword evidence="5" id="KW-1185">Reference proteome</keyword>
<dbReference type="EMBL" id="VLLI01000015">
    <property type="protein sequence ID" value="TWI95556.1"/>
    <property type="molecule type" value="Genomic_DNA"/>
</dbReference>
<keyword evidence="1" id="KW-0694">RNA-binding</keyword>
<dbReference type="InterPro" id="IPR035979">
    <property type="entry name" value="RBD_domain_sf"/>
</dbReference>
<organism evidence="4 5">
    <name type="scientific">Mucilaginibacter frigoritolerans</name>
    <dbReference type="NCBI Taxonomy" id="652788"/>
    <lineage>
        <taxon>Bacteria</taxon>
        <taxon>Pseudomonadati</taxon>
        <taxon>Bacteroidota</taxon>
        <taxon>Sphingobacteriia</taxon>
        <taxon>Sphingobacteriales</taxon>
        <taxon>Sphingobacteriaceae</taxon>
        <taxon>Mucilaginibacter</taxon>
    </lineage>
</organism>
<evidence type="ECO:0000313" key="4">
    <source>
        <dbReference type="EMBL" id="TWI95556.1"/>
    </source>
</evidence>
<comment type="caution">
    <text evidence="4">The sequence shown here is derived from an EMBL/GenBank/DDBJ whole genome shotgun (WGS) entry which is preliminary data.</text>
</comment>
<evidence type="ECO:0000256" key="2">
    <source>
        <dbReference type="SAM" id="MobiDB-lite"/>
    </source>
</evidence>
<evidence type="ECO:0000259" key="3">
    <source>
        <dbReference type="PROSITE" id="PS50102"/>
    </source>
</evidence>
<evidence type="ECO:0000256" key="1">
    <source>
        <dbReference type="ARBA" id="ARBA00022884"/>
    </source>
</evidence>
<dbReference type="PANTHER" id="PTHR48025:SF1">
    <property type="entry name" value="RRM DOMAIN-CONTAINING PROTEIN"/>
    <property type="match status" value="1"/>
</dbReference>
<name>A0A562TR64_9SPHI</name>
<reference evidence="4 5" key="1">
    <citation type="submission" date="2019-07" db="EMBL/GenBank/DDBJ databases">
        <title>Genomic Encyclopedia of Archaeal and Bacterial Type Strains, Phase II (KMG-II): from individual species to whole genera.</title>
        <authorList>
            <person name="Goeker M."/>
        </authorList>
    </citation>
    <scope>NUCLEOTIDE SEQUENCE [LARGE SCALE GENOMIC DNA]</scope>
    <source>
        <strain evidence="4 5">ATCC BAA-1854</strain>
    </source>
</reference>
<dbReference type="InterPro" id="IPR012677">
    <property type="entry name" value="Nucleotide-bd_a/b_plait_sf"/>
</dbReference>
<dbReference type="PANTHER" id="PTHR48025">
    <property type="entry name" value="OS02G0815200 PROTEIN"/>
    <property type="match status" value="1"/>
</dbReference>
<dbReference type="OrthoDB" id="797376at2"/>
<feature type="region of interest" description="Disordered" evidence="2">
    <location>
        <begin position="78"/>
        <end position="118"/>
    </location>
</feature>
<protein>
    <submittedName>
        <fullName evidence="4">RNA recognition motif-containing protein</fullName>
    </submittedName>
</protein>
<dbReference type="RefSeq" id="WP_144915893.1">
    <property type="nucleotide sequence ID" value="NZ_VLLI01000015.1"/>
</dbReference>
<dbReference type="InterPro" id="IPR000504">
    <property type="entry name" value="RRM_dom"/>
</dbReference>
<dbReference type="PROSITE" id="PS50102">
    <property type="entry name" value="RRM"/>
    <property type="match status" value="1"/>
</dbReference>
<sequence length="118" mass="13035">MVKVFISGYPLDMQELELVQLVSPFGEVSTIKIVRDKKTGKAKGYSFLEMKDEEAAVNVIAELDGSFLGDRQLSVRTATVKPAGPVRPGNKPYQSGARPAPRQSAEDAFKKKRPRRTI</sequence>
<dbReference type="InterPro" id="IPR050502">
    <property type="entry name" value="Euk_RNA-bind_prot"/>
</dbReference>